<organism evidence="2 3">
    <name type="scientific">Tropicibacter oceani</name>
    <dbReference type="NCBI Taxonomy" id="3058420"/>
    <lineage>
        <taxon>Bacteria</taxon>
        <taxon>Pseudomonadati</taxon>
        <taxon>Pseudomonadota</taxon>
        <taxon>Alphaproteobacteria</taxon>
        <taxon>Rhodobacterales</taxon>
        <taxon>Roseobacteraceae</taxon>
        <taxon>Tropicibacter</taxon>
    </lineage>
</organism>
<keyword evidence="3" id="KW-1185">Reference proteome</keyword>
<evidence type="ECO:0000313" key="3">
    <source>
        <dbReference type="Proteomes" id="UP001241605"/>
    </source>
</evidence>
<feature type="domain" description="Pyridoxamine 5'-phosphate oxidase N-terminal" evidence="1">
    <location>
        <begin position="30"/>
        <end position="149"/>
    </location>
</feature>
<dbReference type="InterPro" id="IPR024029">
    <property type="entry name" value="Pyridox_Oxase_FMN-dep"/>
</dbReference>
<dbReference type="PANTHER" id="PTHR42815">
    <property type="entry name" value="FAD-BINDING, PUTATIVE (AFU_ORTHOLOGUE AFUA_6G07600)-RELATED"/>
    <property type="match status" value="1"/>
</dbReference>
<dbReference type="Gene3D" id="2.30.110.10">
    <property type="entry name" value="Electron Transport, Fmn-binding Protein, Chain A"/>
    <property type="match status" value="1"/>
</dbReference>
<dbReference type="InterPro" id="IPR012349">
    <property type="entry name" value="Split_barrel_FMN-bd"/>
</dbReference>
<dbReference type="RefSeq" id="WP_282300562.1">
    <property type="nucleotide sequence ID" value="NZ_CP124616.1"/>
</dbReference>
<reference evidence="2 3" key="1">
    <citation type="submission" date="2023-05" db="EMBL/GenBank/DDBJ databases">
        <title>YMD87, complete Genome.</title>
        <authorList>
            <person name="Zhang J."/>
            <person name="Xu X."/>
        </authorList>
    </citation>
    <scope>NUCLEOTIDE SEQUENCE [LARGE SCALE GENOMIC DNA]</scope>
    <source>
        <strain evidence="2 3">YMD87</strain>
    </source>
</reference>
<protein>
    <submittedName>
        <fullName evidence="2">Pyridoxamine 5'-phosphate oxidase family protein</fullName>
    </submittedName>
</protein>
<dbReference type="Pfam" id="PF01243">
    <property type="entry name" value="PNPOx_N"/>
    <property type="match status" value="1"/>
</dbReference>
<evidence type="ECO:0000313" key="2">
    <source>
        <dbReference type="EMBL" id="WGW03932.1"/>
    </source>
</evidence>
<dbReference type="EMBL" id="CP124616">
    <property type="protein sequence ID" value="WGW03932.1"/>
    <property type="molecule type" value="Genomic_DNA"/>
</dbReference>
<accession>A0ABY8QIF3</accession>
<dbReference type="SUPFAM" id="SSF50475">
    <property type="entry name" value="FMN-binding split barrel"/>
    <property type="match status" value="1"/>
</dbReference>
<proteinExistence type="predicted"/>
<dbReference type="NCBIfam" id="TIGR04025">
    <property type="entry name" value="PPOX_FMN_DR2398"/>
    <property type="match status" value="1"/>
</dbReference>
<name>A0ABY8QIF3_9RHOB</name>
<sequence length="200" mass="21954">MRKIQTLDDLHALYGEPVPLALSKVARQLTPLYRDWIEGSCFCVLSTVGPDGVHGSPRGDDGPVVRVQDPGTILMPDWWGNNRLDCLRDIVSDGRIALLFLVPGSTTTVRVNGRAFLTDDTDLRALFEKKGRQPATVVVITVDEVYTQCAKALLRSGIWGRDDSADVPTVGQILAEMTDGAEGGADYDAHYVELSKPRMW</sequence>
<dbReference type="InterPro" id="IPR011576">
    <property type="entry name" value="Pyridox_Oxase_N"/>
</dbReference>
<evidence type="ECO:0000259" key="1">
    <source>
        <dbReference type="Pfam" id="PF01243"/>
    </source>
</evidence>
<gene>
    <name evidence="2" type="ORF">QF118_18760</name>
</gene>
<dbReference type="PANTHER" id="PTHR42815:SF2">
    <property type="entry name" value="FAD-BINDING, PUTATIVE (AFU_ORTHOLOGUE AFUA_6G07600)-RELATED"/>
    <property type="match status" value="1"/>
</dbReference>
<dbReference type="Proteomes" id="UP001241605">
    <property type="component" value="Chromosome"/>
</dbReference>